<comment type="caution">
    <text evidence="2">The sequence shown here is derived from an EMBL/GenBank/DDBJ whole genome shotgun (WGS) entry which is preliminary data.</text>
</comment>
<dbReference type="EMBL" id="CAJOBR010088635">
    <property type="protein sequence ID" value="CAF5136955.1"/>
    <property type="molecule type" value="Genomic_DNA"/>
</dbReference>
<feature type="non-terminal residue" evidence="2">
    <location>
        <position position="1"/>
    </location>
</feature>
<reference evidence="2" key="1">
    <citation type="submission" date="2021-02" db="EMBL/GenBank/DDBJ databases">
        <authorList>
            <person name="Nowell W R."/>
        </authorList>
    </citation>
    <scope>NUCLEOTIDE SEQUENCE</scope>
</reference>
<organism evidence="2 3">
    <name type="scientific">Rotaria socialis</name>
    <dbReference type="NCBI Taxonomy" id="392032"/>
    <lineage>
        <taxon>Eukaryota</taxon>
        <taxon>Metazoa</taxon>
        <taxon>Spiralia</taxon>
        <taxon>Gnathifera</taxon>
        <taxon>Rotifera</taxon>
        <taxon>Eurotatoria</taxon>
        <taxon>Bdelloidea</taxon>
        <taxon>Philodinida</taxon>
        <taxon>Philodinidae</taxon>
        <taxon>Rotaria</taxon>
    </lineage>
</organism>
<protein>
    <submittedName>
        <fullName evidence="2">Uncharacterized protein</fullName>
    </submittedName>
</protein>
<evidence type="ECO:0000313" key="3">
    <source>
        <dbReference type="Proteomes" id="UP000663848"/>
    </source>
</evidence>
<dbReference type="Proteomes" id="UP000663848">
    <property type="component" value="Unassembled WGS sequence"/>
</dbReference>
<feature type="region of interest" description="Disordered" evidence="1">
    <location>
        <begin position="1"/>
        <end position="21"/>
    </location>
</feature>
<feature type="compositionally biased region" description="Basic and acidic residues" evidence="1">
    <location>
        <begin position="65"/>
        <end position="80"/>
    </location>
</feature>
<dbReference type="AlphaFoldDB" id="A0A822G4U2"/>
<feature type="non-terminal residue" evidence="2">
    <location>
        <position position="80"/>
    </location>
</feature>
<feature type="region of interest" description="Disordered" evidence="1">
    <location>
        <begin position="44"/>
        <end position="80"/>
    </location>
</feature>
<feature type="compositionally biased region" description="Polar residues" evidence="1">
    <location>
        <begin position="1"/>
        <end position="20"/>
    </location>
</feature>
<name>A0A822G4U2_9BILA</name>
<proteinExistence type="predicted"/>
<sequence length="80" mass="9012">SQAAWLSPMLQQQGQISPSLHNDPEAAAKFLQQAMQNVMEPLITGQTLQNKNKTEDDNDDDEQTDNVRESETSVVIKEER</sequence>
<gene>
    <name evidence="2" type="ORF">QYT958_LOCUS47363</name>
</gene>
<evidence type="ECO:0000313" key="2">
    <source>
        <dbReference type="EMBL" id="CAF5136955.1"/>
    </source>
</evidence>
<evidence type="ECO:0000256" key="1">
    <source>
        <dbReference type="SAM" id="MobiDB-lite"/>
    </source>
</evidence>
<accession>A0A822G4U2</accession>